<dbReference type="InterPro" id="IPR012495">
    <property type="entry name" value="TadE-like_dom"/>
</dbReference>
<keyword evidence="1" id="KW-0812">Transmembrane</keyword>
<protein>
    <recommendedName>
        <fullName evidence="2">TadE-like domain-containing protein</fullName>
    </recommendedName>
</protein>
<feature type="domain" description="TadE-like" evidence="2">
    <location>
        <begin position="9"/>
        <end position="51"/>
    </location>
</feature>
<dbReference type="EMBL" id="CP016177">
    <property type="protein sequence ID" value="ANO32226.1"/>
    <property type="molecule type" value="Genomic_DNA"/>
</dbReference>
<name>A0AAN1CR85_9VIBR</name>
<sequence length="144" mass="15526">MKGLRQIRGLAAIEMVFVLPILILILAALFEIGRMFIHYTTLNKSLQSGVRAALVEVYGTERLSDVASDDYIQTIVVYGSTISGADTILPGLSKSDVSIDKSVDDYLSVSASYDYTPVFSSSMPISGEPFSVTMTASSTMRTAP</sequence>
<proteinExistence type="predicted"/>
<dbReference type="KEGG" id="vbr:A6E01_02925"/>
<dbReference type="AlphaFoldDB" id="A0AAN1CR85"/>
<dbReference type="RefSeq" id="WP_017029185.1">
    <property type="nucleotide sequence ID" value="NZ_CP016177.1"/>
</dbReference>
<organism evidence="3 4">
    <name type="scientific">Vibrio breoganii</name>
    <dbReference type="NCBI Taxonomy" id="553239"/>
    <lineage>
        <taxon>Bacteria</taxon>
        <taxon>Pseudomonadati</taxon>
        <taxon>Pseudomonadota</taxon>
        <taxon>Gammaproteobacteria</taxon>
        <taxon>Vibrionales</taxon>
        <taxon>Vibrionaceae</taxon>
        <taxon>Vibrio</taxon>
    </lineage>
</organism>
<dbReference type="Proteomes" id="UP000092018">
    <property type="component" value="Chromosome 1"/>
</dbReference>
<evidence type="ECO:0000313" key="3">
    <source>
        <dbReference type="EMBL" id="ANO32226.1"/>
    </source>
</evidence>
<evidence type="ECO:0000259" key="2">
    <source>
        <dbReference type="Pfam" id="PF07811"/>
    </source>
</evidence>
<evidence type="ECO:0000256" key="1">
    <source>
        <dbReference type="SAM" id="Phobius"/>
    </source>
</evidence>
<evidence type="ECO:0000313" key="4">
    <source>
        <dbReference type="Proteomes" id="UP000092018"/>
    </source>
</evidence>
<dbReference type="Pfam" id="PF07811">
    <property type="entry name" value="TadE"/>
    <property type="match status" value="1"/>
</dbReference>
<gene>
    <name evidence="3" type="ORF">A6E01_02925</name>
</gene>
<feature type="transmembrane region" description="Helical" evidence="1">
    <location>
        <begin position="12"/>
        <end position="37"/>
    </location>
</feature>
<accession>A0AAN1CR85</accession>
<keyword evidence="1" id="KW-0472">Membrane</keyword>
<keyword evidence="1" id="KW-1133">Transmembrane helix</keyword>
<reference evidence="3 4" key="1">
    <citation type="submission" date="2016-06" db="EMBL/GenBank/DDBJ databases">
        <title>Adaptive Radiation by Waves of Gene Transfer Leads to Fine-Scale Resource Partitioning in Marine Microbes.</title>
        <authorList>
            <person name="Hehemann J.-H."/>
            <person name="Arevalo P."/>
            <person name="Datta M.S."/>
            <person name="Yu X."/>
            <person name="Corzett C."/>
            <person name="Henschel A."/>
            <person name="Preheim S.P."/>
            <person name="Timberlake S."/>
            <person name="Alm E.J."/>
            <person name="Polz M.F."/>
        </authorList>
    </citation>
    <scope>NUCLEOTIDE SEQUENCE [LARGE SCALE GENOMIC DNA]</scope>
    <source>
        <strain evidence="3 4">FF50</strain>
    </source>
</reference>